<name>A0A6J7KZ47_9ZZZZ</name>
<dbReference type="GO" id="GO:0000976">
    <property type="term" value="F:transcription cis-regulatory region binding"/>
    <property type="evidence" value="ECO:0007669"/>
    <property type="project" value="TreeGrafter"/>
</dbReference>
<dbReference type="PANTHER" id="PTHR30146:SF148">
    <property type="entry name" value="HTH-TYPE TRANSCRIPTIONAL REPRESSOR PURR-RELATED"/>
    <property type="match status" value="1"/>
</dbReference>
<evidence type="ECO:0000259" key="5">
    <source>
        <dbReference type="PROSITE" id="PS50932"/>
    </source>
</evidence>
<keyword evidence="2" id="KW-0805">Transcription regulation</keyword>
<protein>
    <submittedName>
        <fullName evidence="6">Unannotated protein</fullName>
    </submittedName>
</protein>
<dbReference type="GO" id="GO:0003700">
    <property type="term" value="F:DNA-binding transcription factor activity"/>
    <property type="evidence" value="ECO:0007669"/>
    <property type="project" value="TreeGrafter"/>
</dbReference>
<evidence type="ECO:0000256" key="4">
    <source>
        <dbReference type="ARBA" id="ARBA00023163"/>
    </source>
</evidence>
<feature type="domain" description="HTH lacI-type" evidence="5">
    <location>
        <begin position="4"/>
        <end position="58"/>
    </location>
</feature>
<dbReference type="CDD" id="cd01392">
    <property type="entry name" value="HTH_LacI"/>
    <property type="match status" value="1"/>
</dbReference>
<dbReference type="PANTHER" id="PTHR30146">
    <property type="entry name" value="LACI-RELATED TRANSCRIPTIONAL REPRESSOR"/>
    <property type="match status" value="1"/>
</dbReference>
<evidence type="ECO:0000256" key="3">
    <source>
        <dbReference type="ARBA" id="ARBA00023125"/>
    </source>
</evidence>
<gene>
    <name evidence="6" type="ORF">UFOPK3837_01058</name>
</gene>
<dbReference type="Pfam" id="PF13377">
    <property type="entry name" value="Peripla_BP_3"/>
    <property type="match status" value="1"/>
</dbReference>
<dbReference type="PROSITE" id="PS00356">
    <property type="entry name" value="HTH_LACI_1"/>
    <property type="match status" value="1"/>
</dbReference>
<evidence type="ECO:0000256" key="2">
    <source>
        <dbReference type="ARBA" id="ARBA00023015"/>
    </source>
</evidence>
<dbReference type="Gene3D" id="3.40.50.2300">
    <property type="match status" value="2"/>
</dbReference>
<evidence type="ECO:0000256" key="1">
    <source>
        <dbReference type="ARBA" id="ARBA00022491"/>
    </source>
</evidence>
<sequence>MKKPTINDVAAAAGVSRATASRALSDYGRISEDTRKQVKAAANKIGYTPNQVARSMRAGNTKTIGLVIIADFTNVFFDRATKGIVDTARANGYEVLITNTDENLEVEREAIQTLLEKQVDGLIVVPSTATVHDHLSTENRNNTPLVLIDRMVPGINATSITTNDFESCEKAVKGATNKNHTNMAFLIATSTVQEPQEEKPFLQNSIIEDRVNGFMSGVKLNKIKSPTWIFSPEKPAQAEEAVKTLLNQKNPPTIFFTSNNDMALAVLRAANKLNKRIPEDISLVTVDDSPWLEAIAPGIDVVERPVDELAKLAVEKLIEHINNEAKKPEKIVLPTNLLTRGSIKDLKAKTK</sequence>
<accession>A0A6J7KZ47</accession>
<dbReference type="EMBL" id="CAFBNO010000070">
    <property type="protein sequence ID" value="CAB4960990.1"/>
    <property type="molecule type" value="Genomic_DNA"/>
</dbReference>
<organism evidence="6">
    <name type="scientific">freshwater metagenome</name>
    <dbReference type="NCBI Taxonomy" id="449393"/>
    <lineage>
        <taxon>unclassified sequences</taxon>
        <taxon>metagenomes</taxon>
        <taxon>ecological metagenomes</taxon>
    </lineage>
</organism>
<reference evidence="6" key="1">
    <citation type="submission" date="2020-05" db="EMBL/GenBank/DDBJ databases">
        <authorList>
            <person name="Chiriac C."/>
            <person name="Salcher M."/>
            <person name="Ghai R."/>
            <person name="Kavagutti S V."/>
        </authorList>
    </citation>
    <scope>NUCLEOTIDE SEQUENCE</scope>
</reference>
<evidence type="ECO:0000313" key="6">
    <source>
        <dbReference type="EMBL" id="CAB4960990.1"/>
    </source>
</evidence>
<dbReference type="SUPFAM" id="SSF47413">
    <property type="entry name" value="lambda repressor-like DNA-binding domains"/>
    <property type="match status" value="1"/>
</dbReference>
<proteinExistence type="predicted"/>
<keyword evidence="3" id="KW-0238">DNA-binding</keyword>
<dbReference type="InterPro" id="IPR010982">
    <property type="entry name" value="Lambda_DNA-bd_dom_sf"/>
</dbReference>
<dbReference type="AlphaFoldDB" id="A0A6J7KZ47"/>
<dbReference type="CDD" id="cd06267">
    <property type="entry name" value="PBP1_LacI_sugar_binding-like"/>
    <property type="match status" value="1"/>
</dbReference>
<dbReference type="InterPro" id="IPR000843">
    <property type="entry name" value="HTH_LacI"/>
</dbReference>
<dbReference type="InterPro" id="IPR028082">
    <property type="entry name" value="Peripla_BP_I"/>
</dbReference>
<dbReference type="SMART" id="SM00354">
    <property type="entry name" value="HTH_LACI"/>
    <property type="match status" value="1"/>
</dbReference>
<dbReference type="Gene3D" id="1.10.260.40">
    <property type="entry name" value="lambda repressor-like DNA-binding domains"/>
    <property type="match status" value="1"/>
</dbReference>
<dbReference type="PROSITE" id="PS50932">
    <property type="entry name" value="HTH_LACI_2"/>
    <property type="match status" value="1"/>
</dbReference>
<dbReference type="InterPro" id="IPR046335">
    <property type="entry name" value="LacI/GalR-like_sensor"/>
</dbReference>
<keyword evidence="4" id="KW-0804">Transcription</keyword>
<keyword evidence="1" id="KW-0678">Repressor</keyword>
<dbReference type="Pfam" id="PF00356">
    <property type="entry name" value="LacI"/>
    <property type="match status" value="1"/>
</dbReference>
<dbReference type="SUPFAM" id="SSF53822">
    <property type="entry name" value="Periplasmic binding protein-like I"/>
    <property type="match status" value="1"/>
</dbReference>